<evidence type="ECO:0000313" key="3">
    <source>
        <dbReference type="EMBL" id="CAD9263129.1"/>
    </source>
</evidence>
<organism evidence="3">
    <name type="scientific">Phaeomonas parva</name>
    <dbReference type="NCBI Taxonomy" id="124430"/>
    <lineage>
        <taxon>Eukaryota</taxon>
        <taxon>Sar</taxon>
        <taxon>Stramenopiles</taxon>
        <taxon>Ochrophyta</taxon>
        <taxon>Pinguiophyceae</taxon>
        <taxon>Pinguiochrysidales</taxon>
        <taxon>Pinguiochrysidaceae</taxon>
        <taxon>Phaeomonas</taxon>
    </lineage>
</organism>
<evidence type="ECO:0000256" key="1">
    <source>
        <dbReference type="SAM" id="MobiDB-lite"/>
    </source>
</evidence>
<reference evidence="3" key="1">
    <citation type="submission" date="2021-01" db="EMBL/GenBank/DDBJ databases">
        <authorList>
            <person name="Corre E."/>
            <person name="Pelletier E."/>
            <person name="Niang G."/>
            <person name="Scheremetjew M."/>
            <person name="Finn R."/>
            <person name="Kale V."/>
            <person name="Holt S."/>
            <person name="Cochrane G."/>
            <person name="Meng A."/>
            <person name="Brown T."/>
            <person name="Cohen L."/>
        </authorList>
    </citation>
    <scope>NUCLEOTIDE SEQUENCE</scope>
    <source>
        <strain evidence="3">CCMP2877</strain>
    </source>
</reference>
<sequence>MSRSSVSPEYKKDAKGPTPIPNPNPNADANPNADPSPNPNPTLILNPTEQEQRGRRLFGGICLVLGVVWLAVVFTLVHPDSPLNHIGFTLSPLRRLPIEVGGAAAVWLQCVTLTLQSVGLLYVARELRALRRPRRGALLPPLAAAALYWTLLLLASGGLAEHWKPFFILVAGPTLIFALVLYIDGELASLVRDVAKLDRFKYNYEKP</sequence>
<feature type="transmembrane region" description="Helical" evidence="2">
    <location>
        <begin position="136"/>
        <end position="160"/>
    </location>
</feature>
<keyword evidence="2" id="KW-0472">Membrane</keyword>
<feature type="region of interest" description="Disordered" evidence="1">
    <location>
        <begin position="1"/>
        <end position="46"/>
    </location>
</feature>
<feature type="transmembrane region" description="Helical" evidence="2">
    <location>
        <begin position="57"/>
        <end position="78"/>
    </location>
</feature>
<dbReference type="EMBL" id="HBGJ01033946">
    <property type="protein sequence ID" value="CAD9263129.1"/>
    <property type="molecule type" value="Transcribed_RNA"/>
</dbReference>
<feature type="transmembrane region" description="Helical" evidence="2">
    <location>
        <begin position="98"/>
        <end position="124"/>
    </location>
</feature>
<evidence type="ECO:0000256" key="2">
    <source>
        <dbReference type="SAM" id="Phobius"/>
    </source>
</evidence>
<protein>
    <submittedName>
        <fullName evidence="3">Uncharacterized protein</fullName>
    </submittedName>
</protein>
<keyword evidence="2" id="KW-0812">Transmembrane</keyword>
<keyword evidence="2" id="KW-1133">Transmembrane helix</keyword>
<accession>A0A7S1UC83</accession>
<proteinExistence type="predicted"/>
<feature type="transmembrane region" description="Helical" evidence="2">
    <location>
        <begin position="166"/>
        <end position="183"/>
    </location>
</feature>
<gene>
    <name evidence="3" type="ORF">PPAR1163_LOCUS21512</name>
</gene>
<name>A0A7S1UC83_9STRA</name>
<dbReference type="AlphaFoldDB" id="A0A7S1UC83"/>